<dbReference type="Proteomes" id="UP001060085">
    <property type="component" value="Linkage Group LG06"/>
</dbReference>
<keyword evidence="2" id="KW-1185">Reference proteome</keyword>
<accession>A0ACC0A9M3</accession>
<evidence type="ECO:0000313" key="1">
    <source>
        <dbReference type="EMBL" id="KAI5657276.1"/>
    </source>
</evidence>
<sequence>MSLFKHNKALALATLFSYVDTTRLGHRIFVYVPAECKNYDRSWYEIILSITPRNMDFNINGDFEKILSCNIDMPDLDISSPLKKDAKPRTNRIKSWPLELEKEKKIALPFHLILIKKENSSNRIKSQNSGDHPADKSDGNGRHEDAISKMATPEALITETLHTQVDVSVGPAIENLPSESVMPQPISIWGDLKSAIVMKVEVGV</sequence>
<proteinExistence type="predicted"/>
<gene>
    <name evidence="1" type="ORF">M9H77_26069</name>
</gene>
<dbReference type="EMBL" id="CM044706">
    <property type="protein sequence ID" value="KAI5657276.1"/>
    <property type="molecule type" value="Genomic_DNA"/>
</dbReference>
<organism evidence="1 2">
    <name type="scientific">Catharanthus roseus</name>
    <name type="common">Madagascar periwinkle</name>
    <name type="synonym">Vinca rosea</name>
    <dbReference type="NCBI Taxonomy" id="4058"/>
    <lineage>
        <taxon>Eukaryota</taxon>
        <taxon>Viridiplantae</taxon>
        <taxon>Streptophyta</taxon>
        <taxon>Embryophyta</taxon>
        <taxon>Tracheophyta</taxon>
        <taxon>Spermatophyta</taxon>
        <taxon>Magnoliopsida</taxon>
        <taxon>eudicotyledons</taxon>
        <taxon>Gunneridae</taxon>
        <taxon>Pentapetalae</taxon>
        <taxon>asterids</taxon>
        <taxon>lamiids</taxon>
        <taxon>Gentianales</taxon>
        <taxon>Apocynaceae</taxon>
        <taxon>Rauvolfioideae</taxon>
        <taxon>Vinceae</taxon>
        <taxon>Catharanthinae</taxon>
        <taxon>Catharanthus</taxon>
    </lineage>
</organism>
<protein>
    <submittedName>
        <fullName evidence="1">Uncharacterized protein</fullName>
    </submittedName>
</protein>
<reference evidence="2" key="1">
    <citation type="journal article" date="2023" name="Nat. Plants">
        <title>Single-cell RNA sequencing provides a high-resolution roadmap for understanding the multicellular compartmentation of specialized metabolism.</title>
        <authorList>
            <person name="Sun S."/>
            <person name="Shen X."/>
            <person name="Li Y."/>
            <person name="Li Y."/>
            <person name="Wang S."/>
            <person name="Li R."/>
            <person name="Zhang H."/>
            <person name="Shen G."/>
            <person name="Guo B."/>
            <person name="Wei J."/>
            <person name="Xu J."/>
            <person name="St-Pierre B."/>
            <person name="Chen S."/>
            <person name="Sun C."/>
        </authorList>
    </citation>
    <scope>NUCLEOTIDE SEQUENCE [LARGE SCALE GENOMIC DNA]</scope>
</reference>
<evidence type="ECO:0000313" key="2">
    <source>
        <dbReference type="Proteomes" id="UP001060085"/>
    </source>
</evidence>
<comment type="caution">
    <text evidence="1">The sequence shown here is derived from an EMBL/GenBank/DDBJ whole genome shotgun (WGS) entry which is preliminary data.</text>
</comment>
<name>A0ACC0A9M3_CATRO</name>